<gene>
    <name evidence="3" type="ORF">QWF21_02225</name>
</gene>
<sequence length="338" mass="38176">MKLYVGIDLHSTNSVLVILDENDKVIYSKRLPNDAQVILGVLAMYKEQIEAIAVESTYNWYWLIDALQAQGYEVRLVNTAAVVVYDGLKYSGDVADARHLAHLLRMDLLPCGYIYPKEPRALRDLARKRAQLVRQKTTQLLSIKNLLVRNTGRDTPSYTIKTWTAEQVAALPLLPEQLLALQANWAVMQALAQQIQAVEAELLRQLKPCKAFQLLKTVSGIGDILSMTIYLETGDIQRFDSCGNFASYARMVTSKRESNGKKKGEGNRKCGNRYLCWAFMEAAHFAIGSDETIKRFYQRKCAKSLKVVAMKAVAHKLARACYNMLKDGVEFDVKRAFN</sequence>
<dbReference type="EMBL" id="JAUGZK010000002">
    <property type="protein sequence ID" value="MEE2023046.1"/>
    <property type="molecule type" value="Genomic_DNA"/>
</dbReference>
<protein>
    <submittedName>
        <fullName evidence="3">IS110 family transposase</fullName>
    </submittedName>
</protein>
<dbReference type="PANTHER" id="PTHR33055">
    <property type="entry name" value="TRANSPOSASE FOR INSERTION SEQUENCE ELEMENT IS1111A"/>
    <property type="match status" value="1"/>
</dbReference>
<dbReference type="InterPro" id="IPR047650">
    <property type="entry name" value="Transpos_IS110"/>
</dbReference>
<feature type="domain" description="Transposase IS116/IS110/IS902 C-terminal" evidence="2">
    <location>
        <begin position="213"/>
        <end position="298"/>
    </location>
</feature>
<dbReference type="InterPro" id="IPR003346">
    <property type="entry name" value="Transposase_20"/>
</dbReference>
<evidence type="ECO:0000313" key="4">
    <source>
        <dbReference type="Proteomes" id="UP001339167"/>
    </source>
</evidence>
<dbReference type="PANTHER" id="PTHR33055:SF15">
    <property type="entry name" value="TRANSPOSASE-RELATED"/>
    <property type="match status" value="1"/>
</dbReference>
<organism evidence="3 4">
    <name type="scientific">Alkalimonas mucilaginosa</name>
    <dbReference type="NCBI Taxonomy" id="3057676"/>
    <lineage>
        <taxon>Bacteria</taxon>
        <taxon>Pseudomonadati</taxon>
        <taxon>Pseudomonadota</taxon>
        <taxon>Gammaproteobacteria</taxon>
        <taxon>Alkalimonas</taxon>
    </lineage>
</organism>
<keyword evidence="4" id="KW-1185">Reference proteome</keyword>
<accession>A0ABU7JC84</accession>
<dbReference type="RefSeq" id="WP_330086413.1">
    <property type="nucleotide sequence ID" value="NZ_JAUGZK010000002.1"/>
</dbReference>
<comment type="caution">
    <text evidence="3">The sequence shown here is derived from an EMBL/GenBank/DDBJ whole genome shotgun (WGS) entry which is preliminary data.</text>
</comment>
<evidence type="ECO:0000259" key="2">
    <source>
        <dbReference type="Pfam" id="PF02371"/>
    </source>
</evidence>
<name>A0ABU7JC84_9GAMM</name>
<reference evidence="3 4" key="1">
    <citation type="submission" date="2023-06" db="EMBL/GenBank/DDBJ databases">
        <title>Alkalimonas sp., MEB004 an alkaliphilic bacterium isolated from Lonar Lake, India.</title>
        <authorList>
            <person name="Joshi A."/>
            <person name="Thite S."/>
        </authorList>
    </citation>
    <scope>NUCLEOTIDE SEQUENCE [LARGE SCALE GENOMIC DNA]</scope>
    <source>
        <strain evidence="3 4">MEB004</strain>
    </source>
</reference>
<feature type="domain" description="Transposase IS110-like N-terminal" evidence="1">
    <location>
        <begin position="5"/>
        <end position="148"/>
    </location>
</feature>
<dbReference type="NCBIfam" id="NF033542">
    <property type="entry name" value="transpos_IS110"/>
    <property type="match status" value="1"/>
</dbReference>
<evidence type="ECO:0000313" key="3">
    <source>
        <dbReference type="EMBL" id="MEE2023046.1"/>
    </source>
</evidence>
<proteinExistence type="predicted"/>
<evidence type="ECO:0000259" key="1">
    <source>
        <dbReference type="Pfam" id="PF01548"/>
    </source>
</evidence>
<dbReference type="InterPro" id="IPR002525">
    <property type="entry name" value="Transp_IS110-like_N"/>
</dbReference>
<dbReference type="Proteomes" id="UP001339167">
    <property type="component" value="Unassembled WGS sequence"/>
</dbReference>
<dbReference type="Pfam" id="PF02371">
    <property type="entry name" value="Transposase_20"/>
    <property type="match status" value="1"/>
</dbReference>
<dbReference type="Pfam" id="PF01548">
    <property type="entry name" value="DEDD_Tnp_IS110"/>
    <property type="match status" value="1"/>
</dbReference>